<name>A0ABP0GSD1_CLALP</name>
<dbReference type="InterPro" id="IPR000884">
    <property type="entry name" value="TSP1_rpt"/>
</dbReference>
<dbReference type="EMBL" id="CAWYQH010000141">
    <property type="protein sequence ID" value="CAK8694577.1"/>
    <property type="molecule type" value="Genomic_DNA"/>
</dbReference>
<dbReference type="InterPro" id="IPR018114">
    <property type="entry name" value="TRYPSIN_HIS"/>
</dbReference>
<reference evidence="7 8" key="1">
    <citation type="submission" date="2024-02" db="EMBL/GenBank/DDBJ databases">
        <authorList>
            <person name="Daric V."/>
            <person name="Darras S."/>
        </authorList>
    </citation>
    <scope>NUCLEOTIDE SEQUENCE [LARGE SCALE GENOMIC DNA]</scope>
</reference>
<dbReference type="PROSITE" id="PS00135">
    <property type="entry name" value="TRYPSIN_SER"/>
    <property type="match status" value="1"/>
</dbReference>
<organism evidence="7 8">
    <name type="scientific">Clavelina lepadiformis</name>
    <name type="common">Light-bulb sea squirt</name>
    <name type="synonym">Ascidia lepadiformis</name>
    <dbReference type="NCBI Taxonomy" id="159417"/>
    <lineage>
        <taxon>Eukaryota</taxon>
        <taxon>Metazoa</taxon>
        <taxon>Chordata</taxon>
        <taxon>Tunicata</taxon>
        <taxon>Ascidiacea</taxon>
        <taxon>Aplousobranchia</taxon>
        <taxon>Clavelinidae</taxon>
        <taxon>Clavelina</taxon>
    </lineage>
</organism>
<dbReference type="Pfam" id="PF00089">
    <property type="entry name" value="Trypsin"/>
    <property type="match status" value="1"/>
</dbReference>
<dbReference type="Gene3D" id="2.20.100.10">
    <property type="entry name" value="Thrombospondin type-1 (TSP1) repeat"/>
    <property type="match status" value="2"/>
</dbReference>
<evidence type="ECO:0000313" key="8">
    <source>
        <dbReference type="Proteomes" id="UP001642483"/>
    </source>
</evidence>
<dbReference type="SMART" id="SM00020">
    <property type="entry name" value="Tryp_SPc"/>
    <property type="match status" value="1"/>
</dbReference>
<dbReference type="PANTHER" id="PTHR24252:SF7">
    <property type="entry name" value="HYALIN"/>
    <property type="match status" value="1"/>
</dbReference>
<keyword evidence="1 4" id="KW-0645">Protease</keyword>
<feature type="chain" id="PRO_5047278382" description="Peptidase S1 domain-containing protein" evidence="5">
    <location>
        <begin position="19"/>
        <end position="457"/>
    </location>
</feature>
<dbReference type="InterPro" id="IPR009003">
    <property type="entry name" value="Peptidase_S1_PA"/>
</dbReference>
<evidence type="ECO:0000256" key="4">
    <source>
        <dbReference type="RuleBase" id="RU363034"/>
    </source>
</evidence>
<proteinExistence type="predicted"/>
<feature type="signal peptide" evidence="5">
    <location>
        <begin position="1"/>
        <end position="18"/>
    </location>
</feature>
<keyword evidence="2 4" id="KW-0720">Serine protease</keyword>
<dbReference type="SUPFAM" id="SSF82895">
    <property type="entry name" value="TSP-1 type 1 repeat"/>
    <property type="match status" value="2"/>
</dbReference>
<comment type="caution">
    <text evidence="7">The sequence shown here is derived from an EMBL/GenBank/DDBJ whole genome shotgun (WGS) entry which is preliminary data.</text>
</comment>
<dbReference type="InterPro" id="IPR033116">
    <property type="entry name" value="TRYPSIN_SER"/>
</dbReference>
<protein>
    <recommendedName>
        <fullName evidence="6">Peptidase S1 domain-containing protein</fullName>
    </recommendedName>
</protein>
<dbReference type="Pfam" id="PF00090">
    <property type="entry name" value="TSP_1"/>
    <property type="match status" value="2"/>
</dbReference>
<sequence length="457" mass="49914">MISPKIIFLLCVVIKTCATKNGKTEAKSSECVDRWKGKCSKLWCRLLPEIMKNRCPRTCGMCERNECFCEQAWLGWSECSATCNGGVRNRSRICGAPASCGLEQNQTQQCNAIACGIWSPCSKFCGTGTRMRSRDCADIKGKCPPKYQDCNTTPCPSMTCPRGQVYRYNTSSSCCVPSLTPFKCGSFKLDSNIVGGTDSKPSEWPWMLLFRMGNKQSVNFVYCGGSLINSKWAITAAHCVTSWIYMPQHIRIQAGLKKIRGNGGQVSYGKRVVIHHFYNGVAFDVALVELETPFILASNENIDIGVSPICLPKGESTPIDAHCYAIGWGAADPFNVLISQHLQHVRLRNLNLSVCEHAYYNDSKSGFIDTSFLCVGKLSGGADTCIGDSGGPLVCQSSSSCSWYLAGITAFGSKTCGAPGKPGLYTKVEELEVWIDLMVNSNSTDEDFIFADQPGLS</sequence>
<dbReference type="PROSITE" id="PS50240">
    <property type="entry name" value="TRYPSIN_DOM"/>
    <property type="match status" value="1"/>
</dbReference>
<dbReference type="InterPro" id="IPR001314">
    <property type="entry name" value="Peptidase_S1A"/>
</dbReference>
<dbReference type="PANTHER" id="PTHR24252">
    <property type="entry name" value="ACROSIN-RELATED"/>
    <property type="match status" value="1"/>
</dbReference>
<keyword evidence="4" id="KW-0378">Hydrolase</keyword>
<keyword evidence="5" id="KW-0732">Signal</keyword>
<dbReference type="Proteomes" id="UP001642483">
    <property type="component" value="Unassembled WGS sequence"/>
</dbReference>
<evidence type="ECO:0000256" key="5">
    <source>
        <dbReference type="SAM" id="SignalP"/>
    </source>
</evidence>
<evidence type="ECO:0000313" key="7">
    <source>
        <dbReference type="EMBL" id="CAK8694577.1"/>
    </source>
</evidence>
<dbReference type="InterPro" id="IPR001254">
    <property type="entry name" value="Trypsin_dom"/>
</dbReference>
<evidence type="ECO:0000256" key="2">
    <source>
        <dbReference type="ARBA" id="ARBA00022825"/>
    </source>
</evidence>
<dbReference type="PRINTS" id="PR00722">
    <property type="entry name" value="CHYMOTRYPSIN"/>
</dbReference>
<dbReference type="PROSITE" id="PS50092">
    <property type="entry name" value="TSP1"/>
    <property type="match status" value="2"/>
</dbReference>
<dbReference type="SMART" id="SM00209">
    <property type="entry name" value="TSP1"/>
    <property type="match status" value="2"/>
</dbReference>
<accession>A0ABP0GSD1</accession>
<dbReference type="PROSITE" id="PS00134">
    <property type="entry name" value="TRYPSIN_HIS"/>
    <property type="match status" value="1"/>
</dbReference>
<evidence type="ECO:0000256" key="1">
    <source>
        <dbReference type="ARBA" id="ARBA00022670"/>
    </source>
</evidence>
<dbReference type="InterPro" id="IPR043504">
    <property type="entry name" value="Peptidase_S1_PA_chymotrypsin"/>
</dbReference>
<dbReference type="CDD" id="cd00190">
    <property type="entry name" value="Tryp_SPc"/>
    <property type="match status" value="1"/>
</dbReference>
<keyword evidence="8" id="KW-1185">Reference proteome</keyword>
<evidence type="ECO:0000256" key="3">
    <source>
        <dbReference type="ARBA" id="ARBA00023157"/>
    </source>
</evidence>
<feature type="domain" description="Peptidase S1" evidence="6">
    <location>
        <begin position="193"/>
        <end position="440"/>
    </location>
</feature>
<dbReference type="SUPFAM" id="SSF50494">
    <property type="entry name" value="Trypsin-like serine proteases"/>
    <property type="match status" value="1"/>
</dbReference>
<evidence type="ECO:0000259" key="6">
    <source>
        <dbReference type="PROSITE" id="PS50240"/>
    </source>
</evidence>
<gene>
    <name evidence="7" type="ORF">CVLEPA_LOCUS27939</name>
</gene>
<dbReference type="InterPro" id="IPR036383">
    <property type="entry name" value="TSP1_rpt_sf"/>
</dbReference>
<keyword evidence="3" id="KW-1015">Disulfide bond</keyword>
<dbReference type="Gene3D" id="2.40.10.10">
    <property type="entry name" value="Trypsin-like serine proteases"/>
    <property type="match status" value="2"/>
</dbReference>